<feature type="transmembrane region" description="Helical" evidence="12">
    <location>
        <begin position="7"/>
        <end position="25"/>
    </location>
</feature>
<evidence type="ECO:0000256" key="8">
    <source>
        <dbReference type="ARBA" id="ARBA00022989"/>
    </source>
</evidence>
<dbReference type="GO" id="GO:0052917">
    <property type="term" value="F:dol-P-Man:Man(7)GlcNAc(2)-PP-Dol alpha-1,6-mannosyltransferase activity"/>
    <property type="evidence" value="ECO:0007669"/>
    <property type="project" value="UniProtKB-EC"/>
</dbReference>
<keyword evidence="8 12" id="KW-1133">Transmembrane helix</keyword>
<gene>
    <name evidence="13" type="ORF">BCR38DRAFT_456771</name>
</gene>
<evidence type="ECO:0000256" key="11">
    <source>
        <dbReference type="ARBA" id="ARBA00048899"/>
    </source>
</evidence>
<feature type="transmembrane region" description="Helical" evidence="12">
    <location>
        <begin position="352"/>
        <end position="373"/>
    </location>
</feature>
<keyword evidence="9 12" id="KW-0472">Membrane</keyword>
<dbReference type="GO" id="GO:0005789">
    <property type="term" value="C:endoplasmic reticulum membrane"/>
    <property type="evidence" value="ECO:0007669"/>
    <property type="project" value="UniProtKB-SubCell"/>
</dbReference>
<dbReference type="OrthoDB" id="19039at2759"/>
<evidence type="ECO:0000256" key="5">
    <source>
        <dbReference type="ARBA" id="ARBA00022679"/>
    </source>
</evidence>
<dbReference type="GO" id="GO:0006488">
    <property type="term" value="P:dolichol-linked oligosaccharide biosynthetic process"/>
    <property type="evidence" value="ECO:0007669"/>
    <property type="project" value="EnsemblFungi"/>
</dbReference>
<organism evidence="13 14">
    <name type="scientific">Pseudomassariella vexata</name>
    <dbReference type="NCBI Taxonomy" id="1141098"/>
    <lineage>
        <taxon>Eukaryota</taxon>
        <taxon>Fungi</taxon>
        <taxon>Dikarya</taxon>
        <taxon>Ascomycota</taxon>
        <taxon>Pezizomycotina</taxon>
        <taxon>Sordariomycetes</taxon>
        <taxon>Xylariomycetidae</taxon>
        <taxon>Amphisphaeriales</taxon>
        <taxon>Pseudomassariaceae</taxon>
        <taxon>Pseudomassariella</taxon>
    </lineage>
</organism>
<keyword evidence="5 13" id="KW-0808">Transferase</keyword>
<dbReference type="Proteomes" id="UP000193689">
    <property type="component" value="Unassembled WGS sequence"/>
</dbReference>
<dbReference type="EMBL" id="MCFJ01000005">
    <property type="protein sequence ID" value="ORY66145.1"/>
    <property type="molecule type" value="Genomic_DNA"/>
</dbReference>
<dbReference type="PANTHER" id="PTHR22760">
    <property type="entry name" value="GLYCOSYLTRANSFERASE"/>
    <property type="match status" value="1"/>
</dbReference>
<feature type="transmembrane region" description="Helical" evidence="12">
    <location>
        <begin position="189"/>
        <end position="206"/>
    </location>
</feature>
<evidence type="ECO:0000256" key="7">
    <source>
        <dbReference type="ARBA" id="ARBA00022824"/>
    </source>
</evidence>
<dbReference type="GeneID" id="63778169"/>
<accession>A0A1Y2E5K6</accession>
<comment type="function">
    <text evidence="10">Mannosyltransferase that operates in the biosynthetic pathway of dolichol-linked oligosaccharides, the glycan precursors employed in protein asparagine (N)-glycosylation. The assembly of dolichol-linked oligosaccharides begins on the cytosolic side of the endoplasmic reticulum membrane and finishes in its lumen. The sequential addition of sugars to dolichol pyrophosphate produces dolichol-linked oligosaccharides containing fourteen sugars, including two GlcNAcs, nine mannoses and three glucoses. Once assembled, the oligosaccharide is transferred from the lipid to nascent proteins by oligosaccharyltransferases. In the lumen of the endoplasmic reticulum, adds the eighth mannose residue in an alpha-1,6 linkage onto Man(7)GlcNAc(2)-PP-dolichol to produce Man(8)GlcNAc(2)-PP-dolichol.</text>
</comment>
<dbReference type="InParanoid" id="A0A1Y2E5K6"/>
<dbReference type="PANTHER" id="PTHR22760:SF1">
    <property type="entry name" value="DOL-P-MAN:MAN(7)GLCNAC(2)-PP-DOL ALPHA-1,6-MANNOSYLTRANSFERASE"/>
    <property type="match status" value="1"/>
</dbReference>
<evidence type="ECO:0000256" key="12">
    <source>
        <dbReference type="RuleBase" id="RU363075"/>
    </source>
</evidence>
<name>A0A1Y2E5K6_9PEZI</name>
<feature type="transmembrane region" description="Helical" evidence="12">
    <location>
        <begin position="95"/>
        <end position="113"/>
    </location>
</feature>
<dbReference type="FunCoup" id="A0A1Y2E5K6">
    <property type="interactions" value="395"/>
</dbReference>
<dbReference type="EC" id="2.4.1.-" evidence="12"/>
<evidence type="ECO:0000256" key="2">
    <source>
        <dbReference type="ARBA" id="ARBA00004922"/>
    </source>
</evidence>
<evidence type="ECO:0000313" key="13">
    <source>
        <dbReference type="EMBL" id="ORY66145.1"/>
    </source>
</evidence>
<dbReference type="Pfam" id="PF03901">
    <property type="entry name" value="Glyco_transf_22"/>
    <property type="match status" value="1"/>
</dbReference>
<evidence type="ECO:0000256" key="6">
    <source>
        <dbReference type="ARBA" id="ARBA00022692"/>
    </source>
</evidence>
<evidence type="ECO:0000256" key="1">
    <source>
        <dbReference type="ARBA" id="ARBA00004477"/>
    </source>
</evidence>
<comment type="similarity">
    <text evidence="3 12">Belongs to the glycosyltransferase 22 family.</text>
</comment>
<evidence type="ECO:0000256" key="3">
    <source>
        <dbReference type="ARBA" id="ARBA00007063"/>
    </source>
</evidence>
<feature type="transmembrane region" description="Helical" evidence="12">
    <location>
        <begin position="149"/>
        <end position="168"/>
    </location>
</feature>
<comment type="pathway">
    <text evidence="2">Protein modification; protein glycosylation.</text>
</comment>
<protein>
    <recommendedName>
        <fullName evidence="12">Mannosyltransferase</fullName>
        <ecNumber evidence="12">2.4.1.-</ecNumber>
    </recommendedName>
</protein>
<evidence type="ECO:0000256" key="10">
    <source>
        <dbReference type="ARBA" id="ARBA00044721"/>
    </source>
</evidence>
<dbReference type="AlphaFoldDB" id="A0A1Y2E5K6"/>
<keyword evidence="14" id="KW-1185">Reference proteome</keyword>
<proteinExistence type="inferred from homology"/>
<evidence type="ECO:0000256" key="9">
    <source>
        <dbReference type="ARBA" id="ARBA00023136"/>
    </source>
</evidence>
<comment type="subcellular location">
    <subcellularLocation>
        <location evidence="1 12">Endoplasmic reticulum membrane</location>
        <topology evidence="1 12">Multi-pass membrane protein</topology>
    </subcellularLocation>
</comment>
<reference evidence="13 14" key="1">
    <citation type="submission" date="2016-07" db="EMBL/GenBank/DDBJ databases">
        <title>Pervasive Adenine N6-methylation of Active Genes in Fungi.</title>
        <authorList>
            <consortium name="DOE Joint Genome Institute"/>
            <person name="Mondo S.J."/>
            <person name="Dannebaum R.O."/>
            <person name="Kuo R.C."/>
            <person name="Labutti K."/>
            <person name="Haridas S."/>
            <person name="Kuo A."/>
            <person name="Salamov A."/>
            <person name="Ahrendt S.R."/>
            <person name="Lipzen A."/>
            <person name="Sullivan W."/>
            <person name="Andreopoulos W.B."/>
            <person name="Clum A."/>
            <person name="Lindquist E."/>
            <person name="Daum C."/>
            <person name="Ramamoorthy G.K."/>
            <person name="Gryganskyi A."/>
            <person name="Culley D."/>
            <person name="Magnuson J.K."/>
            <person name="James T.Y."/>
            <person name="O'Malley M.A."/>
            <person name="Stajich J.E."/>
            <person name="Spatafora J.W."/>
            <person name="Visel A."/>
            <person name="Grigoriev I.V."/>
        </authorList>
    </citation>
    <scope>NUCLEOTIDE SEQUENCE [LARGE SCALE GENOMIC DNA]</scope>
    <source>
        <strain evidence="13 14">CBS 129021</strain>
    </source>
</reference>
<comment type="catalytic activity">
    <reaction evidence="11">
        <text>an alpha-D-Man-(1-&gt;2)-alpha-D-Man-(1-&gt;2)-alpha-D-Man-(1-&gt;3)-[alpha-D-Man-(1-&gt;2)-alpha-D-Man-(1-&gt;3)-alpha-D-Man-(1-&gt;6)]-beta-D-Man-(1-&gt;4)-beta-D-GlcNAc-(1-&gt;4)-alpha-D-GlcNAc-diphospho-di-trans,poly-cis-dolichol + a di-trans,poly-cis-dolichyl beta-D-mannosyl phosphate = an alpha-D-Man-(1-&gt;2)-alpha-D-Man-(1-&gt;2)-alpha-D-Man-(1-&gt;3)-[alpha-D-Man-(1-&gt;2)-alpha-D-Man-(1-&gt;3)-[alpha-D-Man-(1-&gt;6)]-alpha-D-Man-(1-&gt;6)]-beta-D-Man-(1-&gt;4)-beta-D-GlcNAc-(1-&gt;4)-alpha-D-GlcNAc-diphospho-di-trans,poly-cis-dolichol + a di-trans,poly-cis-dolichyl phosphate + H(+)</text>
        <dbReference type="Rhea" id="RHEA:29535"/>
        <dbReference type="Rhea" id="RHEA-COMP:19498"/>
        <dbReference type="Rhea" id="RHEA-COMP:19501"/>
        <dbReference type="Rhea" id="RHEA-COMP:19518"/>
        <dbReference type="Rhea" id="RHEA-COMP:19519"/>
        <dbReference type="ChEBI" id="CHEBI:15378"/>
        <dbReference type="ChEBI" id="CHEBI:57683"/>
        <dbReference type="ChEBI" id="CHEBI:58211"/>
        <dbReference type="ChEBI" id="CHEBI:132517"/>
        <dbReference type="ChEBI" id="CHEBI:132519"/>
        <dbReference type="EC" id="2.4.1.260"/>
    </reaction>
    <physiologicalReaction direction="left-to-right" evidence="11">
        <dbReference type="Rhea" id="RHEA:29536"/>
    </physiologicalReaction>
</comment>
<comment type="caution">
    <text evidence="13">The sequence shown here is derived from an EMBL/GenBank/DDBJ whole genome shotgun (WGS) entry which is preliminary data.</text>
</comment>
<sequence>MALLDKFLVLLIPGLVFLHLTVAPYTKVEESFNIQATHDILVYGMPTSDVYERLSRQYDHFDFPGAVPRTFVGAVMLAGISQPFVELFGFQHAQFIVRAVLALFNIACLLVFRSNVEKAFGRSTSRWYVLLQASQFHVFFYASRTLPNMFAFGLTTLAFAQLVGSLTIPRCRFAIGLLTVATAIFRSELAILLVTTTLYLVGLYGLSPYKVIWPFLIAFLFSLAVSIPLDSYFWQKPLWPELWGFYYNAVQGSSSEWGTSPWHYYFKAALPKLINPVNLLLMIPTALVMPGTQHEARKLTLPSLLFVAIYSLQPHKEARFIFYVIPPLTAVAALGADYAFTRRAKSLGYRILTVILVASIPLSFAVSSGMLLVSSLNYPGGEALTALRSVVTTTSTSADFQTVMVHTDVLSCMTGVTLFGQQLHRPTDTRQSDESVSFTFDKTEKSSTLRNPTFWDKFDYALVEDPSKVIGTWEQVGVIESFAGIEILKPGSDVRGDLESGDGKVLGRGKSVRQVRDLARKVTGGWWVGPKMKPQIHILKRTRGGPRKEVRE</sequence>
<dbReference type="InterPro" id="IPR005599">
    <property type="entry name" value="GPI_mannosylTrfase"/>
</dbReference>
<feature type="transmembrane region" description="Helical" evidence="12">
    <location>
        <begin position="212"/>
        <end position="233"/>
    </location>
</feature>
<keyword evidence="7 12" id="KW-0256">Endoplasmic reticulum</keyword>
<keyword evidence="6 12" id="KW-0812">Transmembrane</keyword>
<feature type="transmembrane region" description="Helical" evidence="12">
    <location>
        <begin position="320"/>
        <end position="340"/>
    </location>
</feature>
<evidence type="ECO:0000256" key="4">
    <source>
        <dbReference type="ARBA" id="ARBA00022676"/>
    </source>
</evidence>
<dbReference type="RefSeq" id="XP_040717109.1">
    <property type="nucleotide sequence ID" value="XM_040861957.1"/>
</dbReference>
<keyword evidence="4 12" id="KW-0328">Glycosyltransferase</keyword>
<dbReference type="STRING" id="1141098.A0A1Y2E5K6"/>
<dbReference type="UniPathway" id="UPA00378"/>
<evidence type="ECO:0000313" key="14">
    <source>
        <dbReference type="Proteomes" id="UP000193689"/>
    </source>
</evidence>